<sequence>MLYIALNCNDIINTADDEMVFINRINELKKSIEKQENDINELKTQEPFCFEKQINDKNWVEERKKQLRNKLVQLNKKITYNDQLIKKIIKC</sequence>
<evidence type="ECO:0000256" key="1">
    <source>
        <dbReference type="SAM" id="Coils"/>
    </source>
</evidence>
<dbReference type="EMBL" id="VSSQ01035567">
    <property type="protein sequence ID" value="MPM87819.1"/>
    <property type="molecule type" value="Genomic_DNA"/>
</dbReference>
<protein>
    <submittedName>
        <fullName evidence="2">Uncharacterized protein</fullName>
    </submittedName>
</protein>
<evidence type="ECO:0000313" key="2">
    <source>
        <dbReference type="EMBL" id="MPM87819.1"/>
    </source>
</evidence>
<gene>
    <name evidence="2" type="ORF">SDC9_134919</name>
</gene>
<comment type="caution">
    <text evidence="2">The sequence shown here is derived from an EMBL/GenBank/DDBJ whole genome shotgun (WGS) entry which is preliminary data.</text>
</comment>
<feature type="coiled-coil region" evidence="1">
    <location>
        <begin position="25"/>
        <end position="77"/>
    </location>
</feature>
<reference evidence="2" key="1">
    <citation type="submission" date="2019-08" db="EMBL/GenBank/DDBJ databases">
        <authorList>
            <person name="Kucharzyk K."/>
            <person name="Murdoch R.W."/>
            <person name="Higgins S."/>
            <person name="Loffler F."/>
        </authorList>
    </citation>
    <scope>NUCLEOTIDE SEQUENCE</scope>
</reference>
<accession>A0A645DEX7</accession>
<proteinExistence type="predicted"/>
<organism evidence="2">
    <name type="scientific">bioreactor metagenome</name>
    <dbReference type="NCBI Taxonomy" id="1076179"/>
    <lineage>
        <taxon>unclassified sequences</taxon>
        <taxon>metagenomes</taxon>
        <taxon>ecological metagenomes</taxon>
    </lineage>
</organism>
<keyword evidence="1" id="KW-0175">Coiled coil</keyword>
<dbReference type="AlphaFoldDB" id="A0A645DEX7"/>
<name>A0A645DEX7_9ZZZZ</name>